<dbReference type="PANTHER" id="PTHR30329:SF21">
    <property type="entry name" value="LIPOPROTEIN YIAD-RELATED"/>
    <property type="match status" value="1"/>
</dbReference>
<dbReference type="Pfam" id="PF00691">
    <property type="entry name" value="OmpA"/>
    <property type="match status" value="1"/>
</dbReference>
<comment type="caution">
    <text evidence="4">The sequence shown here is derived from an EMBL/GenBank/DDBJ whole genome shotgun (WGS) entry which is preliminary data.</text>
</comment>
<feature type="domain" description="OmpA-like" evidence="3">
    <location>
        <begin position="159"/>
        <end position="281"/>
    </location>
</feature>
<proteinExistence type="predicted"/>
<evidence type="ECO:0000256" key="2">
    <source>
        <dbReference type="SAM" id="Coils"/>
    </source>
</evidence>
<keyword evidence="1" id="KW-0472">Membrane</keyword>
<dbReference type="Gene3D" id="3.30.1330.60">
    <property type="entry name" value="OmpA-like domain"/>
    <property type="match status" value="1"/>
</dbReference>
<dbReference type="SUPFAM" id="SSF103088">
    <property type="entry name" value="OmpA-like"/>
    <property type="match status" value="1"/>
</dbReference>
<evidence type="ECO:0000256" key="1">
    <source>
        <dbReference type="PROSITE-ProRule" id="PRU00473"/>
    </source>
</evidence>
<dbReference type="RefSeq" id="WP_209139764.1">
    <property type="nucleotide sequence ID" value="NZ_JAGHKO010000004.1"/>
</dbReference>
<dbReference type="PANTHER" id="PTHR30329">
    <property type="entry name" value="STATOR ELEMENT OF FLAGELLAR MOTOR COMPLEX"/>
    <property type="match status" value="1"/>
</dbReference>
<dbReference type="InterPro" id="IPR006665">
    <property type="entry name" value="OmpA-like"/>
</dbReference>
<protein>
    <submittedName>
        <fullName evidence="4">OmpA family protein</fullName>
    </submittedName>
</protein>
<dbReference type="InterPro" id="IPR036737">
    <property type="entry name" value="OmpA-like_sf"/>
</dbReference>
<dbReference type="PROSITE" id="PS51123">
    <property type="entry name" value="OMPA_2"/>
    <property type="match status" value="1"/>
</dbReference>
<keyword evidence="2" id="KW-0175">Coiled coil</keyword>
<gene>
    <name evidence="4" type="ORF">J7I42_15620</name>
</gene>
<dbReference type="EMBL" id="JAGHKO010000004">
    <property type="protein sequence ID" value="MBO9201710.1"/>
    <property type="molecule type" value="Genomic_DNA"/>
</dbReference>
<reference evidence="4 5" key="1">
    <citation type="submission" date="2021-03" db="EMBL/GenBank/DDBJ databases">
        <title>Assistant Professor.</title>
        <authorList>
            <person name="Huq M.A."/>
        </authorList>
    </citation>
    <scope>NUCLEOTIDE SEQUENCE [LARGE SCALE GENOMIC DNA]</scope>
    <source>
        <strain evidence="4 5">MAH-29</strain>
    </source>
</reference>
<name>A0ABS3YUX2_9BACT</name>
<dbReference type="PROSITE" id="PS51257">
    <property type="entry name" value="PROKAR_LIPOPROTEIN"/>
    <property type="match status" value="1"/>
</dbReference>
<evidence type="ECO:0000313" key="4">
    <source>
        <dbReference type="EMBL" id="MBO9201710.1"/>
    </source>
</evidence>
<evidence type="ECO:0000259" key="3">
    <source>
        <dbReference type="PROSITE" id="PS51123"/>
    </source>
</evidence>
<evidence type="ECO:0000313" key="5">
    <source>
        <dbReference type="Proteomes" id="UP000677244"/>
    </source>
</evidence>
<dbReference type="CDD" id="cd07185">
    <property type="entry name" value="OmpA_C-like"/>
    <property type="match status" value="1"/>
</dbReference>
<sequence>MYLIKFINLILVTLIFSSCVSSKKFNKMKNEMQQNYDALSGKSQKLDVDLKSCNDKNNELIQTNTSLQDENTNLKKHMDMLKENNTTMLKQLEGLSVLTSTQAASIQQSLENIGQKDIYIQDLQKEMARKDSLNMALVMNLKGAVGNLDDKDINIKVDKGVVFIDISDKLLFTSGKYDIRSEAKTVLGKVAAVLKAQPHIEFMVEGHTDNVKYNKPPLVDNWDLSVKRATAVVRVLQKQYGLDPTHIIAAGRSEYTPLQSNDTPEGRATNRRTRIVILPELDQFFKLLEPKQQ</sequence>
<keyword evidence="5" id="KW-1185">Reference proteome</keyword>
<feature type="coiled-coil region" evidence="2">
    <location>
        <begin position="50"/>
        <end position="84"/>
    </location>
</feature>
<dbReference type="InterPro" id="IPR050330">
    <property type="entry name" value="Bact_OuterMem_StrucFunc"/>
</dbReference>
<organism evidence="4 5">
    <name type="scientific">Niastella soli</name>
    <dbReference type="NCBI Taxonomy" id="2821487"/>
    <lineage>
        <taxon>Bacteria</taxon>
        <taxon>Pseudomonadati</taxon>
        <taxon>Bacteroidota</taxon>
        <taxon>Chitinophagia</taxon>
        <taxon>Chitinophagales</taxon>
        <taxon>Chitinophagaceae</taxon>
        <taxon>Niastella</taxon>
    </lineage>
</organism>
<dbReference type="Proteomes" id="UP000677244">
    <property type="component" value="Unassembled WGS sequence"/>
</dbReference>
<accession>A0ABS3YUX2</accession>